<feature type="transmembrane region" description="Helical" evidence="2">
    <location>
        <begin position="373"/>
        <end position="390"/>
    </location>
</feature>
<dbReference type="Proteomes" id="UP000035268">
    <property type="component" value="Chromosome"/>
</dbReference>
<keyword evidence="2" id="KW-1133">Transmembrane helix</keyword>
<dbReference type="PATRIC" id="fig|1609981.3.peg.1146"/>
<reference evidence="3 4" key="2">
    <citation type="journal article" date="2016" name="ISME J.">
        <title>Characterization of the first cultured representative of Verrucomicrobia subdivision 5 indicates the proposal of a novel phylum.</title>
        <authorList>
            <person name="Spring S."/>
            <person name="Bunk B."/>
            <person name="Sproer C."/>
            <person name="Schumann P."/>
            <person name="Rohde M."/>
            <person name="Tindall B.J."/>
            <person name="Klenk H.P."/>
        </authorList>
    </citation>
    <scope>NUCLEOTIDE SEQUENCE [LARGE SCALE GENOMIC DNA]</scope>
    <source>
        <strain evidence="3 4">L21-Fru-AB</strain>
    </source>
</reference>
<dbReference type="InterPro" id="IPR030191">
    <property type="entry name" value="CodB"/>
</dbReference>
<dbReference type="GO" id="GO:0015209">
    <property type="term" value="F:cytosine transmembrane transporter activity"/>
    <property type="evidence" value="ECO:0007669"/>
    <property type="project" value="InterPro"/>
</dbReference>
<dbReference type="GO" id="GO:0005886">
    <property type="term" value="C:plasma membrane"/>
    <property type="evidence" value="ECO:0007669"/>
    <property type="project" value="TreeGrafter"/>
</dbReference>
<feature type="region of interest" description="Disordered" evidence="1">
    <location>
        <begin position="1"/>
        <end position="22"/>
    </location>
</feature>
<feature type="transmembrane region" description="Helical" evidence="2">
    <location>
        <begin position="64"/>
        <end position="88"/>
    </location>
</feature>
<feature type="transmembrane region" description="Helical" evidence="2">
    <location>
        <begin position="347"/>
        <end position="367"/>
    </location>
</feature>
<keyword evidence="2" id="KW-0812">Transmembrane</keyword>
<name>A0A0G3EDG3_9BACT</name>
<feature type="transmembrane region" description="Helical" evidence="2">
    <location>
        <begin position="411"/>
        <end position="432"/>
    </location>
</feature>
<feature type="transmembrane region" description="Helical" evidence="2">
    <location>
        <begin position="307"/>
        <end position="326"/>
    </location>
</feature>
<feature type="transmembrane region" description="Helical" evidence="2">
    <location>
        <begin position="182"/>
        <end position="200"/>
    </location>
</feature>
<feature type="transmembrane region" description="Helical" evidence="2">
    <location>
        <begin position="109"/>
        <end position="132"/>
    </location>
</feature>
<gene>
    <name evidence="3" type="ORF">L21SP4_01096</name>
</gene>
<feature type="transmembrane region" description="Helical" evidence="2">
    <location>
        <begin position="230"/>
        <end position="250"/>
    </location>
</feature>
<organism evidence="3 4">
    <name type="scientific">Kiritimatiella glycovorans</name>
    <dbReference type="NCBI Taxonomy" id="1307763"/>
    <lineage>
        <taxon>Bacteria</taxon>
        <taxon>Pseudomonadati</taxon>
        <taxon>Kiritimatiellota</taxon>
        <taxon>Kiritimatiellia</taxon>
        <taxon>Kiritimatiellales</taxon>
        <taxon>Kiritimatiellaceae</taxon>
        <taxon>Kiritimatiella</taxon>
    </lineage>
</organism>
<protein>
    <submittedName>
        <fullName evidence="3">Putative hydroxymethylpyrimidine transporter CytX</fullName>
    </submittedName>
</protein>
<sequence length="469" mass="51143">MAGEAAEQRGRRRTNEEYEREPVPAHRLKGLSGFVGMYAGEHAAGTEFMIGPLFVAHGVSAFDVLTGLLLGNLLAVLSWMFLTAPIAVKKRMTLYYQLEKICGPRLVDLYNVANGVMFCFLAGAMIAVSATAVGMPFNMPMPELSDLLPTSAGWVAAVFAVGLVISVVAAKGYDSVSRFANIASPWMVLVFLACGIAALPELGVESPRDFWRVATTSVWKGAPVEGQTPFTFWHVVFFAWFCNMAMHIGMADLSVLRFAKKWWYGSASAAGMYVGHYMAWIAAGLLYALQLQRTPGQTGVAPGPMAWNIAGFAGLLCVVVAGWTTANPTIYRAGLAFQALRPKWSRFRVTMIAGLMATIGGCFPGLVMKLLNFVALYGLVLMPMGAVIFVDHHLMKRMGLREFYAEKKGLNFYWAPALTWFVTLGVCLILNLSAGIEIFFLGLPGWFIAAVLYMALSRMMQKREGEAAA</sequence>
<dbReference type="Gene3D" id="1.10.4160.10">
    <property type="entry name" value="Hydantoin permease"/>
    <property type="match status" value="1"/>
</dbReference>
<dbReference type="RefSeq" id="WP_052881690.1">
    <property type="nucleotide sequence ID" value="NZ_CP010904.1"/>
</dbReference>
<evidence type="ECO:0000256" key="1">
    <source>
        <dbReference type="SAM" id="MobiDB-lite"/>
    </source>
</evidence>
<keyword evidence="2" id="KW-0472">Membrane</keyword>
<reference evidence="4" key="1">
    <citation type="submission" date="2015-02" db="EMBL/GenBank/DDBJ databases">
        <title>Description and complete genome sequence of the first cultured representative of the subdivision 5 of the Verrucomicrobia phylum.</title>
        <authorList>
            <person name="Spring S."/>
            <person name="Bunk B."/>
            <person name="Sproer C."/>
            <person name="Klenk H.-P."/>
        </authorList>
    </citation>
    <scope>NUCLEOTIDE SEQUENCE [LARGE SCALE GENOMIC DNA]</scope>
    <source>
        <strain evidence="4">L21-Fru-AB</strain>
    </source>
</reference>
<feature type="transmembrane region" description="Helical" evidence="2">
    <location>
        <begin position="152"/>
        <end position="170"/>
    </location>
</feature>
<evidence type="ECO:0000256" key="2">
    <source>
        <dbReference type="SAM" id="Phobius"/>
    </source>
</evidence>
<evidence type="ECO:0000313" key="3">
    <source>
        <dbReference type="EMBL" id="AKJ64348.1"/>
    </source>
</evidence>
<feature type="transmembrane region" description="Helical" evidence="2">
    <location>
        <begin position="262"/>
        <end position="287"/>
    </location>
</feature>
<accession>A0A0G3EDG3</accession>
<feature type="transmembrane region" description="Helical" evidence="2">
    <location>
        <begin position="438"/>
        <end position="456"/>
    </location>
</feature>
<dbReference type="AlphaFoldDB" id="A0A0G3EDG3"/>
<keyword evidence="4" id="KW-1185">Reference proteome</keyword>
<dbReference type="EMBL" id="CP010904">
    <property type="protein sequence ID" value="AKJ64348.1"/>
    <property type="molecule type" value="Genomic_DNA"/>
</dbReference>
<dbReference type="OrthoDB" id="9770247at2"/>
<dbReference type="KEGG" id="vbl:L21SP4_01096"/>
<dbReference type="STRING" id="1307763.L21SP4_01096"/>
<evidence type="ECO:0000313" key="4">
    <source>
        <dbReference type="Proteomes" id="UP000035268"/>
    </source>
</evidence>
<dbReference type="PANTHER" id="PTHR30569">
    <property type="entry name" value="CYTOSINE TRANSPORTER CODB"/>
    <property type="match status" value="1"/>
</dbReference>
<dbReference type="PANTHER" id="PTHR30569:SF0">
    <property type="entry name" value="CYTOSINE PERMEASE"/>
    <property type="match status" value="1"/>
</dbReference>
<proteinExistence type="predicted"/>